<dbReference type="Gene3D" id="3.40.50.1860">
    <property type="match status" value="2"/>
</dbReference>
<dbReference type="InterPro" id="IPR001920">
    <property type="entry name" value="Asp/Glu_race"/>
</dbReference>
<reference evidence="2 3" key="1">
    <citation type="journal article" date="2014" name="FEMS Microbiol. Lett.">
        <title>Draft genome sequences of three Holospora species (Holospora obtusa, Holospora undulata, and Holospora elegans), endonuclear symbiotic bacteria of the ciliate Paramecium caudatum.</title>
        <authorList>
            <person name="Dohra H."/>
            <person name="Tanaka K."/>
            <person name="Suzuki T."/>
            <person name="Fujishima M."/>
            <person name="Suzuki H."/>
        </authorList>
    </citation>
    <scope>NUCLEOTIDE SEQUENCE [LARGE SCALE GENOMIC DNA]</scope>
    <source>
        <strain evidence="2 3">F1</strain>
    </source>
</reference>
<keyword evidence="3" id="KW-1185">Reference proteome</keyword>
<dbReference type="PANTHER" id="PTHR21198">
    <property type="entry name" value="GLUTAMATE RACEMASE"/>
    <property type="match status" value="1"/>
</dbReference>
<protein>
    <submittedName>
        <fullName evidence="2">Glutamate racemase</fullName>
    </submittedName>
</protein>
<name>W6TE15_HOLOB</name>
<dbReference type="OrthoDB" id="9801055at2"/>
<gene>
    <name evidence="2" type="ORF">P618_200669</name>
</gene>
<accession>W6TE15</accession>
<proteinExistence type="predicted"/>
<dbReference type="AlphaFoldDB" id="W6TE15"/>
<evidence type="ECO:0000313" key="3">
    <source>
        <dbReference type="Proteomes" id="UP000019112"/>
    </source>
</evidence>
<dbReference type="SUPFAM" id="SSF53681">
    <property type="entry name" value="Aspartate/glutamate racemase"/>
    <property type="match status" value="2"/>
</dbReference>
<keyword evidence="1" id="KW-0413">Isomerase</keyword>
<dbReference type="PROSITE" id="PS00924">
    <property type="entry name" value="ASP_GLU_RACEMASE_2"/>
    <property type="match status" value="1"/>
</dbReference>
<dbReference type="InterPro" id="IPR015942">
    <property type="entry name" value="Asp/Glu/hydantoin_racemase"/>
</dbReference>
<dbReference type="InterPro" id="IPR033134">
    <property type="entry name" value="Asp/Glu_racemase_AS_2"/>
</dbReference>
<evidence type="ECO:0000313" key="2">
    <source>
        <dbReference type="EMBL" id="ETZ07126.1"/>
    </source>
</evidence>
<dbReference type="Proteomes" id="UP000019112">
    <property type="component" value="Unassembled WGS sequence"/>
</dbReference>
<dbReference type="RefSeq" id="WP_024161156.1">
    <property type="nucleotide sequence ID" value="NZ_AWTR02000062.1"/>
</dbReference>
<organism evidence="2 3">
    <name type="scientific">Holospora obtusa F1</name>
    <dbReference type="NCBI Taxonomy" id="1399147"/>
    <lineage>
        <taxon>Bacteria</taxon>
        <taxon>Pseudomonadati</taxon>
        <taxon>Pseudomonadota</taxon>
        <taxon>Alphaproteobacteria</taxon>
        <taxon>Holosporales</taxon>
        <taxon>Holosporaceae</taxon>
        <taxon>Holospora</taxon>
    </lineage>
</organism>
<sequence>MNLSFASSFILKSFENRLQDVFKYPIGIYDSGLGGLNVLLALYNVMPTRCFVYFADLRHMPYGNRSSDSIAKLSKDNVKFLEKQGCSIIVSACHTSTTCLSAMNIVPSKHFVSMEASMYAIIQEAVIQNKISEVTILATQRTIDSYVYQNYLYHTLPDLKVRMIACPSWVIAIESQEENKKRSAVFDILPDIKNSHAIVYGCTHFSEMDKILEEELPFECLRLDPNLALAKALKEQEKTLPLNDVEFNHQICVFTNVSFAPQLENFLKQFPKDCAKIEYVSEFY</sequence>
<dbReference type="GO" id="GO:0047661">
    <property type="term" value="F:amino-acid racemase activity"/>
    <property type="evidence" value="ECO:0007669"/>
    <property type="project" value="InterPro"/>
</dbReference>
<comment type="caution">
    <text evidence="2">The sequence shown here is derived from an EMBL/GenBank/DDBJ whole genome shotgun (WGS) entry which is preliminary data.</text>
</comment>
<dbReference type="EMBL" id="AWTR02000062">
    <property type="protein sequence ID" value="ETZ07126.1"/>
    <property type="molecule type" value="Genomic_DNA"/>
</dbReference>
<dbReference type="STRING" id="1399147.P618_200669"/>
<dbReference type="Pfam" id="PF01177">
    <property type="entry name" value="Asp_Glu_race"/>
    <property type="match status" value="1"/>
</dbReference>
<dbReference type="eggNOG" id="COG0796">
    <property type="taxonomic scope" value="Bacteria"/>
</dbReference>
<evidence type="ECO:0000256" key="1">
    <source>
        <dbReference type="ARBA" id="ARBA00023235"/>
    </source>
</evidence>
<dbReference type="PANTHER" id="PTHR21198:SF3">
    <property type="entry name" value="GLUTAMATE RACEMASE"/>
    <property type="match status" value="1"/>
</dbReference>